<feature type="transmembrane region" description="Helical" evidence="9">
    <location>
        <begin position="362"/>
        <end position="379"/>
    </location>
</feature>
<evidence type="ECO:0000256" key="4">
    <source>
        <dbReference type="ARBA" id="ARBA00022692"/>
    </source>
</evidence>
<organism evidence="10 11">
    <name type="scientific">Cymbomonas tetramitiformis</name>
    <dbReference type="NCBI Taxonomy" id="36881"/>
    <lineage>
        <taxon>Eukaryota</taxon>
        <taxon>Viridiplantae</taxon>
        <taxon>Chlorophyta</taxon>
        <taxon>Pyramimonadophyceae</taxon>
        <taxon>Pyramimonadales</taxon>
        <taxon>Pyramimonadaceae</taxon>
        <taxon>Cymbomonas</taxon>
    </lineage>
</organism>
<evidence type="ECO:0000256" key="1">
    <source>
        <dbReference type="ARBA" id="ARBA00004651"/>
    </source>
</evidence>
<dbReference type="PIRSF" id="PIRSF006060">
    <property type="entry name" value="AA_transporter"/>
    <property type="match status" value="1"/>
</dbReference>
<dbReference type="Proteomes" id="UP001190700">
    <property type="component" value="Unassembled WGS sequence"/>
</dbReference>
<gene>
    <name evidence="10" type="ORF">CYMTET_44972</name>
</gene>
<dbReference type="GO" id="GO:0015203">
    <property type="term" value="F:polyamine transmembrane transporter activity"/>
    <property type="evidence" value="ECO:0007669"/>
    <property type="project" value="UniProtKB-ARBA"/>
</dbReference>
<feature type="transmembrane region" description="Helical" evidence="9">
    <location>
        <begin position="84"/>
        <end position="103"/>
    </location>
</feature>
<comment type="subcellular location">
    <subcellularLocation>
        <location evidence="1">Cell membrane</location>
        <topology evidence="1">Multi-pass membrane protein</topology>
    </subcellularLocation>
</comment>
<dbReference type="PANTHER" id="PTHR45826">
    <property type="entry name" value="POLYAMINE TRANSPORTER PUT1"/>
    <property type="match status" value="1"/>
</dbReference>
<dbReference type="InterPro" id="IPR044566">
    <property type="entry name" value="RMV1-like"/>
</dbReference>
<keyword evidence="5 9" id="KW-1133">Transmembrane helix</keyword>
<feature type="transmembrane region" description="Helical" evidence="9">
    <location>
        <begin position="420"/>
        <end position="439"/>
    </location>
</feature>
<keyword evidence="4 9" id="KW-0812">Transmembrane</keyword>
<comment type="caution">
    <text evidence="10">The sequence shown here is derived from an EMBL/GenBank/DDBJ whole genome shotgun (WGS) entry which is preliminary data.</text>
</comment>
<feature type="region of interest" description="Disordered" evidence="8">
    <location>
        <begin position="1"/>
        <end position="23"/>
    </location>
</feature>
<proteinExistence type="inferred from homology"/>
<feature type="transmembrane region" description="Helical" evidence="9">
    <location>
        <begin position="109"/>
        <end position="129"/>
    </location>
</feature>
<evidence type="ECO:0000313" key="10">
    <source>
        <dbReference type="EMBL" id="KAK3245460.1"/>
    </source>
</evidence>
<keyword evidence="2" id="KW-0813">Transport</keyword>
<evidence type="ECO:0008006" key="12">
    <source>
        <dbReference type="Google" id="ProtNLM"/>
    </source>
</evidence>
<name>A0AAE0C0Z2_9CHLO</name>
<evidence type="ECO:0000256" key="5">
    <source>
        <dbReference type="ARBA" id="ARBA00022989"/>
    </source>
</evidence>
<evidence type="ECO:0000256" key="7">
    <source>
        <dbReference type="ARBA" id="ARBA00024041"/>
    </source>
</evidence>
<evidence type="ECO:0000256" key="3">
    <source>
        <dbReference type="ARBA" id="ARBA00022475"/>
    </source>
</evidence>
<keyword evidence="3" id="KW-1003">Cell membrane</keyword>
<keyword evidence="6 9" id="KW-0472">Membrane</keyword>
<dbReference type="PANTHER" id="PTHR45826:SF2">
    <property type="entry name" value="AMINO ACID TRANSPORTER"/>
    <property type="match status" value="1"/>
</dbReference>
<dbReference type="EMBL" id="LGRX02030619">
    <property type="protein sequence ID" value="KAK3245460.1"/>
    <property type="molecule type" value="Genomic_DNA"/>
</dbReference>
<evidence type="ECO:0000256" key="8">
    <source>
        <dbReference type="SAM" id="MobiDB-lite"/>
    </source>
</evidence>
<protein>
    <recommendedName>
        <fullName evidence="12">Polyamine transporter</fullName>
    </recommendedName>
</protein>
<keyword evidence="11" id="KW-1185">Reference proteome</keyword>
<feature type="transmembrane region" description="Helical" evidence="9">
    <location>
        <begin position="391"/>
        <end position="414"/>
    </location>
</feature>
<dbReference type="Gene3D" id="1.20.1740.10">
    <property type="entry name" value="Amino acid/polyamine transporter I"/>
    <property type="match status" value="1"/>
</dbReference>
<dbReference type="GO" id="GO:0005886">
    <property type="term" value="C:plasma membrane"/>
    <property type="evidence" value="ECO:0007669"/>
    <property type="project" value="UniProtKB-SubCell"/>
</dbReference>
<dbReference type="Pfam" id="PF13520">
    <property type="entry name" value="AA_permease_2"/>
    <property type="match status" value="1"/>
</dbReference>
<reference evidence="10 11" key="1">
    <citation type="journal article" date="2015" name="Genome Biol. Evol.">
        <title>Comparative Genomics of a Bacterivorous Green Alga Reveals Evolutionary Causalities and Consequences of Phago-Mixotrophic Mode of Nutrition.</title>
        <authorList>
            <person name="Burns J.A."/>
            <person name="Paasch A."/>
            <person name="Narechania A."/>
            <person name="Kim E."/>
        </authorList>
    </citation>
    <scope>NUCLEOTIDE SEQUENCE [LARGE SCALE GENOMIC DNA]</scope>
    <source>
        <strain evidence="10 11">PLY_AMNH</strain>
    </source>
</reference>
<evidence type="ECO:0000256" key="9">
    <source>
        <dbReference type="SAM" id="Phobius"/>
    </source>
</evidence>
<evidence type="ECO:0000256" key="2">
    <source>
        <dbReference type="ARBA" id="ARBA00022448"/>
    </source>
</evidence>
<evidence type="ECO:0000313" key="11">
    <source>
        <dbReference type="Proteomes" id="UP001190700"/>
    </source>
</evidence>
<feature type="transmembrane region" description="Helical" evidence="9">
    <location>
        <begin position="241"/>
        <end position="262"/>
    </location>
</feature>
<feature type="transmembrane region" description="Helical" evidence="9">
    <location>
        <begin position="50"/>
        <end position="72"/>
    </location>
</feature>
<feature type="transmembrane region" description="Helical" evidence="9">
    <location>
        <begin position="165"/>
        <end position="188"/>
    </location>
</feature>
<dbReference type="InterPro" id="IPR002293">
    <property type="entry name" value="AA/rel_permease1"/>
</dbReference>
<evidence type="ECO:0000256" key="6">
    <source>
        <dbReference type="ARBA" id="ARBA00023136"/>
    </source>
</evidence>
<comment type="similarity">
    <text evidence="7">Belongs to the amino acid-polyamine-organocation (APC) superfamily. Polyamine:cation symporter (PHS) (TC 2.A.3.12) family.</text>
</comment>
<sequence length="481" mass="52573">MKMHSNSEVDGEPTSQRQGHAPQSSPLTLLPLVAIIFYEVSGGPFGLEGAVYAGGPFYSVLGFVALPLIWSIPEALMAAELSTMFPENSGYVAWITAAFGPFWGFQEGLWSYLSGVSDNAIYPVLFLSYLVKAAPVLEEGLWHWVFLFTTVFILTYLNYRGLTLVGRLAIVLTACTLLPFVVLVLIGIPKINPKNWGKMKAGKVHWGDFLQNIFWNVNYWDSASTLAGEVADPKRDFSRGLFFAGLLVICSYVFPLLVGLGTHPNSDLWEDGYLETIANDVGGRWLGIWILVSAALSNIGQFEAEMSSDSFQLQGMAERGMLPAFLAKKSQYGTPLVPIVLSSLGVATQISKSFSSVVELVNVLYCMAALLEIAAFIKLRIARPDIPRPFTVPLGTCGCALMLVPAVIFCGLIICTSSWQNMLVAGAVLPTGIFLYGLIDQARKRSWCHFYPLNYTMPPECQVGEEMPPETASYSALRGAP</sequence>
<dbReference type="AlphaFoldDB" id="A0AAE0C0Z2"/>
<accession>A0AAE0C0Z2</accession>
<dbReference type="FunFam" id="1.20.1740.10:FF:000041">
    <property type="entry name" value="Amino acid permease, putative"/>
    <property type="match status" value="1"/>
</dbReference>
<feature type="transmembrane region" description="Helical" evidence="9">
    <location>
        <begin position="141"/>
        <end position="159"/>
    </location>
</feature>